<keyword evidence="1 4" id="KW-0812">Transmembrane</keyword>
<dbReference type="PANTHER" id="PTHR39136:SF1">
    <property type="entry name" value="ALTERED INHERITANCE OF MITOCHONDRIA PROTEIN 11"/>
    <property type="match status" value="1"/>
</dbReference>
<feature type="transmembrane region" description="Helical" evidence="4">
    <location>
        <begin position="64"/>
        <end position="84"/>
    </location>
</feature>
<dbReference type="GO" id="GO:0005739">
    <property type="term" value="C:mitochondrion"/>
    <property type="evidence" value="ECO:0007669"/>
    <property type="project" value="TreeGrafter"/>
</dbReference>
<evidence type="ECO:0000256" key="2">
    <source>
        <dbReference type="ARBA" id="ARBA00022989"/>
    </source>
</evidence>
<feature type="transmembrane region" description="Helical" evidence="4">
    <location>
        <begin position="118"/>
        <end position="141"/>
    </location>
</feature>
<evidence type="ECO:0000313" key="6">
    <source>
        <dbReference type="EMBL" id="KAJ8990934.1"/>
    </source>
</evidence>
<evidence type="ECO:0000256" key="1">
    <source>
        <dbReference type="ARBA" id="ARBA00022692"/>
    </source>
</evidence>
<keyword evidence="2 4" id="KW-1133">Transmembrane helix</keyword>
<gene>
    <name evidence="4" type="primary">AIM11</name>
    <name evidence="6" type="ORF">HRR80_004995</name>
</gene>
<dbReference type="EMBL" id="JAJGCB010000009">
    <property type="protein sequence ID" value="KAJ8990934.1"/>
    <property type="molecule type" value="Genomic_DNA"/>
</dbReference>
<dbReference type="AlphaFoldDB" id="A0AAN6ETM5"/>
<evidence type="ECO:0000256" key="4">
    <source>
        <dbReference type="RuleBase" id="RU367098"/>
    </source>
</evidence>
<comment type="similarity">
    <text evidence="4">Belongs to the AIM11 family.</text>
</comment>
<feature type="compositionally biased region" description="Low complexity" evidence="5">
    <location>
        <begin position="46"/>
        <end position="57"/>
    </location>
</feature>
<evidence type="ECO:0000256" key="5">
    <source>
        <dbReference type="SAM" id="MobiDB-lite"/>
    </source>
</evidence>
<evidence type="ECO:0000313" key="7">
    <source>
        <dbReference type="Proteomes" id="UP001161757"/>
    </source>
</evidence>
<organism evidence="6 7">
    <name type="scientific">Exophiala dermatitidis</name>
    <name type="common">Black yeast-like fungus</name>
    <name type="synonym">Wangiella dermatitidis</name>
    <dbReference type="NCBI Taxonomy" id="5970"/>
    <lineage>
        <taxon>Eukaryota</taxon>
        <taxon>Fungi</taxon>
        <taxon>Dikarya</taxon>
        <taxon>Ascomycota</taxon>
        <taxon>Pezizomycotina</taxon>
        <taxon>Eurotiomycetes</taxon>
        <taxon>Chaetothyriomycetidae</taxon>
        <taxon>Chaetothyriales</taxon>
        <taxon>Herpotrichiellaceae</taxon>
        <taxon>Exophiala</taxon>
    </lineage>
</organism>
<keyword evidence="3 4" id="KW-0472">Membrane</keyword>
<accession>A0AAN6ETM5</accession>
<comment type="subcellular location">
    <subcellularLocation>
        <location evidence="4">Membrane</location>
        <topology evidence="4">Multi-pass membrane protein</topology>
    </subcellularLocation>
</comment>
<proteinExistence type="inferred from homology"/>
<comment type="caution">
    <text evidence="6">The sequence shown here is derived from an EMBL/GenBank/DDBJ whole genome shotgun (WGS) entry which is preliminary data.</text>
</comment>
<feature type="compositionally biased region" description="Low complexity" evidence="5">
    <location>
        <begin position="10"/>
        <end position="24"/>
    </location>
</feature>
<feature type="region of interest" description="Disordered" evidence="5">
    <location>
        <begin position="1"/>
        <end position="58"/>
    </location>
</feature>
<protein>
    <recommendedName>
        <fullName evidence="4">Altered inheritance of mitochondria protein 11</fullName>
    </recommendedName>
</protein>
<dbReference type="GO" id="GO:0016020">
    <property type="term" value="C:membrane"/>
    <property type="evidence" value="ECO:0007669"/>
    <property type="project" value="UniProtKB-SubCell"/>
</dbReference>
<name>A0AAN6ETM5_EXODE</name>
<dbReference type="PANTHER" id="PTHR39136">
    <property type="entry name" value="ALTERED INHERITANCE OF MITOCHONDRIA PROTEIN 11"/>
    <property type="match status" value="1"/>
</dbReference>
<dbReference type="InterPro" id="IPR038814">
    <property type="entry name" value="AIM11"/>
</dbReference>
<dbReference type="Proteomes" id="UP001161757">
    <property type="component" value="Unassembled WGS sequence"/>
</dbReference>
<evidence type="ECO:0000256" key="3">
    <source>
        <dbReference type="ARBA" id="ARBA00023136"/>
    </source>
</evidence>
<sequence length="201" mass="21892">MSWFTSLFWSSKTPSPSPASTADADNQRMLEEVSALTKPEPVAESPTPAVPQQAQTPRTDRGKVIFGAGLAFFTFSVLVTRRAFARKRLSNPAFYANAPGHQAEQAKKVSGAMEALEALNLATINVLSLSMMATGGTMWYLNINSIEDARSLLRGGLGVDGTGKTEKDAEEEFEEWMATVLARKDAKGVKPPRKNERGQER</sequence>
<reference evidence="6" key="1">
    <citation type="submission" date="2023-01" db="EMBL/GenBank/DDBJ databases">
        <title>Exophiala dermititidis isolated from Cystic Fibrosis Patient.</title>
        <authorList>
            <person name="Kurbessoian T."/>
            <person name="Crocker A."/>
            <person name="Murante D."/>
            <person name="Hogan D.A."/>
            <person name="Stajich J.E."/>
        </authorList>
    </citation>
    <scope>NUCLEOTIDE SEQUENCE</scope>
    <source>
        <strain evidence="6">Ex8</strain>
    </source>
</reference>